<gene>
    <name evidence="2" type="ORF">AVDCRST_MAG07-1632</name>
</gene>
<evidence type="ECO:0000313" key="2">
    <source>
        <dbReference type="EMBL" id="CAA9318366.1"/>
    </source>
</evidence>
<evidence type="ECO:0000259" key="1">
    <source>
        <dbReference type="Pfam" id="PF10756"/>
    </source>
</evidence>
<accession>A0A6J4KZT6</accession>
<dbReference type="Pfam" id="PF10756">
    <property type="entry name" value="bPH_6"/>
    <property type="match status" value="1"/>
</dbReference>
<proteinExistence type="predicted"/>
<dbReference type="InterPro" id="IPR019692">
    <property type="entry name" value="CFP-6_PH"/>
</dbReference>
<feature type="domain" description="Low molecular weight protein antigen 6 PH" evidence="1">
    <location>
        <begin position="55"/>
        <end position="124"/>
    </location>
</feature>
<organism evidence="2">
    <name type="scientific">uncultured Frankineae bacterium</name>
    <dbReference type="NCBI Taxonomy" id="437475"/>
    <lineage>
        <taxon>Bacteria</taxon>
        <taxon>Bacillati</taxon>
        <taxon>Actinomycetota</taxon>
        <taxon>Actinomycetes</taxon>
        <taxon>Frankiales</taxon>
        <taxon>environmental samples</taxon>
    </lineage>
</organism>
<protein>
    <recommendedName>
        <fullName evidence="1">Low molecular weight protein antigen 6 PH domain-containing protein</fullName>
    </recommendedName>
</protein>
<dbReference type="AlphaFoldDB" id="A0A6J4KZT6"/>
<dbReference type="EMBL" id="CADCUB010000052">
    <property type="protein sequence ID" value="CAA9318366.1"/>
    <property type="molecule type" value="Genomic_DNA"/>
</dbReference>
<name>A0A6J4KZT6_9ACTN</name>
<sequence>MTTPQTAGRRRFGPDRIALLPVLVLFLGSLPLAASSGWLNGVVLLPVACAVWVLRARVVVAPAGLGVCNGLAMHRLPWSAVEGFSVPRRGFVRLLRSGARPLPMTALSRRDLPALRDAASELGRARPQDPPAGG</sequence>
<reference evidence="2" key="1">
    <citation type="submission" date="2020-02" db="EMBL/GenBank/DDBJ databases">
        <authorList>
            <person name="Meier V. D."/>
        </authorList>
    </citation>
    <scope>NUCLEOTIDE SEQUENCE</scope>
    <source>
        <strain evidence="2">AVDCRST_MAG07</strain>
    </source>
</reference>